<evidence type="ECO:0000256" key="4">
    <source>
        <dbReference type="ARBA" id="ARBA00022525"/>
    </source>
</evidence>
<evidence type="ECO:0000256" key="1">
    <source>
        <dbReference type="ARBA" id="ARBA00004613"/>
    </source>
</evidence>
<keyword evidence="3 6" id="KW-0713">Self-incompatibility</keyword>
<evidence type="ECO:0000256" key="6">
    <source>
        <dbReference type="RuleBase" id="RU367044"/>
    </source>
</evidence>
<dbReference type="PANTHER" id="PTHR31232:SF43">
    <property type="entry name" value="S-PROTEIN HOMOLOG 29-RELATED"/>
    <property type="match status" value="1"/>
</dbReference>
<keyword evidence="4 6" id="KW-0964">Secreted</keyword>
<reference evidence="7" key="1">
    <citation type="submission" date="2020-09" db="EMBL/GenBank/DDBJ databases">
        <title>Genome-Enabled Discovery of Anthraquinone Biosynthesis in Senna tora.</title>
        <authorList>
            <person name="Kang S.-H."/>
            <person name="Pandey R.P."/>
            <person name="Lee C.-M."/>
            <person name="Sim J.-S."/>
            <person name="Jeong J.-T."/>
            <person name="Choi B.-S."/>
            <person name="Jung M."/>
            <person name="Ginzburg D."/>
            <person name="Zhao K."/>
            <person name="Won S.Y."/>
            <person name="Oh T.-J."/>
            <person name="Yu Y."/>
            <person name="Kim N.-H."/>
            <person name="Lee O.R."/>
            <person name="Lee T.-H."/>
            <person name="Bashyal P."/>
            <person name="Kim T.-S."/>
            <person name="Lee W.-H."/>
            <person name="Kawkins C."/>
            <person name="Kim C.-K."/>
            <person name="Kim J.S."/>
            <person name="Ahn B.O."/>
            <person name="Rhee S.Y."/>
            <person name="Sohng J.K."/>
        </authorList>
    </citation>
    <scope>NUCLEOTIDE SEQUENCE</scope>
    <source>
        <tissue evidence="7">Leaf</tissue>
    </source>
</reference>
<comment type="subcellular location">
    <subcellularLocation>
        <location evidence="1 6">Secreted</location>
    </subcellularLocation>
</comment>
<evidence type="ECO:0000256" key="2">
    <source>
        <dbReference type="ARBA" id="ARBA00005581"/>
    </source>
</evidence>
<dbReference type="GO" id="GO:0005576">
    <property type="term" value="C:extracellular region"/>
    <property type="evidence" value="ECO:0007669"/>
    <property type="project" value="UniProtKB-SubCell"/>
</dbReference>
<feature type="chain" id="PRO_5033113798" description="S-protein homolog" evidence="6">
    <location>
        <begin position="18"/>
        <end position="137"/>
    </location>
</feature>
<dbReference type="EMBL" id="JAAIUW010000009">
    <property type="protein sequence ID" value="KAF7814535.1"/>
    <property type="molecule type" value="Genomic_DNA"/>
</dbReference>
<dbReference type="AlphaFoldDB" id="A0A834W8U2"/>
<evidence type="ECO:0000256" key="3">
    <source>
        <dbReference type="ARBA" id="ARBA00022471"/>
    </source>
</evidence>
<keyword evidence="8" id="KW-1185">Reference proteome</keyword>
<dbReference type="GO" id="GO:0060320">
    <property type="term" value="P:rejection of self pollen"/>
    <property type="evidence" value="ECO:0007669"/>
    <property type="project" value="UniProtKB-KW"/>
</dbReference>
<name>A0A834W8U2_9FABA</name>
<protein>
    <recommendedName>
        <fullName evidence="6">S-protein homolog</fullName>
    </recommendedName>
</protein>
<dbReference type="InterPro" id="IPR010264">
    <property type="entry name" value="Self-incomp_S1"/>
</dbReference>
<feature type="signal peptide" evidence="6">
    <location>
        <begin position="1"/>
        <end position="17"/>
    </location>
</feature>
<dbReference type="Proteomes" id="UP000634136">
    <property type="component" value="Unassembled WGS sequence"/>
</dbReference>
<organism evidence="7 8">
    <name type="scientific">Senna tora</name>
    <dbReference type="NCBI Taxonomy" id="362788"/>
    <lineage>
        <taxon>Eukaryota</taxon>
        <taxon>Viridiplantae</taxon>
        <taxon>Streptophyta</taxon>
        <taxon>Embryophyta</taxon>
        <taxon>Tracheophyta</taxon>
        <taxon>Spermatophyta</taxon>
        <taxon>Magnoliopsida</taxon>
        <taxon>eudicotyledons</taxon>
        <taxon>Gunneridae</taxon>
        <taxon>Pentapetalae</taxon>
        <taxon>rosids</taxon>
        <taxon>fabids</taxon>
        <taxon>Fabales</taxon>
        <taxon>Fabaceae</taxon>
        <taxon>Caesalpinioideae</taxon>
        <taxon>Cassia clade</taxon>
        <taxon>Senna</taxon>
    </lineage>
</organism>
<evidence type="ECO:0000313" key="7">
    <source>
        <dbReference type="EMBL" id="KAF7814535.1"/>
    </source>
</evidence>
<proteinExistence type="inferred from homology"/>
<accession>A0A834W8U2</accession>
<keyword evidence="5 6" id="KW-0732">Signal</keyword>
<comment type="similarity">
    <text evidence="2 6">Belongs to the plant self-incompatibility (S1) protein family.</text>
</comment>
<comment type="caution">
    <text evidence="7">The sequence shown here is derived from an EMBL/GenBank/DDBJ whole genome shotgun (WGS) entry which is preliminary data.</text>
</comment>
<dbReference type="PANTHER" id="PTHR31232">
    <property type="match status" value="1"/>
</dbReference>
<dbReference type="Pfam" id="PF05938">
    <property type="entry name" value="Self-incomp_S1"/>
    <property type="match status" value="1"/>
</dbReference>
<sequence length="137" mass="15921">MPLMMVVVLLLASSSNSNTNNTNVAQGFGRKTHVKVNNFLDNDLDLTLHCKSADDDLGVQILRYDQNFEWSFVVNVFGTTLFYCSFQWEGEFHHFDIYKAERDFFLCEDCIWSIKQDRPCRLDLALGNFSACYPWNQ</sequence>
<gene>
    <name evidence="7" type="ORF">G2W53_028504</name>
</gene>
<evidence type="ECO:0000256" key="5">
    <source>
        <dbReference type="ARBA" id="ARBA00022729"/>
    </source>
</evidence>
<dbReference type="OrthoDB" id="1430548at2759"/>
<evidence type="ECO:0000313" key="8">
    <source>
        <dbReference type="Proteomes" id="UP000634136"/>
    </source>
</evidence>